<evidence type="ECO:0000256" key="1">
    <source>
        <dbReference type="ARBA" id="ARBA00000928"/>
    </source>
</evidence>
<dbReference type="GO" id="GO:0046872">
    <property type="term" value="F:metal ion binding"/>
    <property type="evidence" value="ECO:0007669"/>
    <property type="project" value="UniProtKB-KW"/>
</dbReference>
<keyword evidence="15" id="KW-0464">Manganese</keyword>
<proteinExistence type="inferred from homology"/>
<evidence type="ECO:0000256" key="14">
    <source>
        <dbReference type="ARBA" id="ARBA00023128"/>
    </source>
</evidence>
<comment type="subcellular location">
    <subcellularLocation>
        <location evidence="3">Mitochondrion</location>
    </subcellularLocation>
</comment>
<keyword evidence="7" id="KW-0540">Nuclease</keyword>
<dbReference type="FunFam" id="1.25.40.10:FF:000339">
    <property type="entry name" value="Proteinaceous RNase P 1, chloroplastic/mitochondrial"/>
    <property type="match status" value="1"/>
</dbReference>
<dbReference type="PANTHER" id="PTHR13547:SF1">
    <property type="entry name" value="MITOCHONDRIAL RIBONUCLEASE P CATALYTIC SUBUNIT"/>
    <property type="match status" value="1"/>
</dbReference>
<dbReference type="Pfam" id="PF16953">
    <property type="entry name" value="PRORP"/>
    <property type="match status" value="1"/>
</dbReference>
<keyword evidence="8" id="KW-0479">Metal-binding</keyword>
<evidence type="ECO:0000256" key="12">
    <source>
        <dbReference type="ARBA" id="ARBA00022842"/>
    </source>
</evidence>
<dbReference type="AlphaFoldDB" id="A0AAD8MWA2"/>
<name>A0AAD8MWA2_9APIA</name>
<reference evidence="18" key="2">
    <citation type="submission" date="2023-05" db="EMBL/GenBank/DDBJ databases">
        <authorList>
            <person name="Schelkunov M.I."/>
        </authorList>
    </citation>
    <scope>NUCLEOTIDE SEQUENCE</scope>
    <source>
        <strain evidence="18">Hsosn_3</strain>
        <tissue evidence="18">Leaf</tissue>
    </source>
</reference>
<evidence type="ECO:0000259" key="17">
    <source>
        <dbReference type="Pfam" id="PF17177"/>
    </source>
</evidence>
<dbReference type="GO" id="GO:0001682">
    <property type="term" value="P:tRNA 5'-leader removal"/>
    <property type="evidence" value="ECO:0007669"/>
    <property type="project" value="UniProtKB-ARBA"/>
</dbReference>
<evidence type="ECO:0000256" key="11">
    <source>
        <dbReference type="ARBA" id="ARBA00022833"/>
    </source>
</evidence>
<dbReference type="Proteomes" id="UP001237642">
    <property type="component" value="Unassembled WGS sequence"/>
</dbReference>
<dbReference type="FunFam" id="3.40.50.11980:FF:000002">
    <property type="entry name" value="Proteinaceous RNase P 2"/>
    <property type="match status" value="1"/>
</dbReference>
<dbReference type="Pfam" id="PF17177">
    <property type="entry name" value="PPR_long"/>
    <property type="match status" value="1"/>
</dbReference>
<sequence>MKKARRESPQGVLLHKLGFCSKSKNLVGALQLYDEAKRDGVKLGVDHYNVMLYLCSLGVEGFVELGVERGFEIYKGMQVGNVAPNEATFTSVARLAVMREDPEMAFGLVKEMKSCGILPKLRSYGPALFGFCGKKMADKAYEVYAHMGELGVVAEEDEIRALLKVSVEVRNVDKVYEMLHRLRVTVRQVAEESAKVVEEWFGSTSAAEVGEENWDVMKIKEGVVKGGGGWHGQGWLGKGEWKVVRTEMDDTGVCGCCREKLVCIDIDPRETAKFSTSLTKLACEREVKAGFLPFQEWLQRHGPFDAVVDGANIGLSSQQSFNFSQINKVVNQLRNISPSKKSPLVILHRSRVVGGPALNPRNKKLLEDWKKSGALYATPPGSNDDWYWLYAAVSCRSLLVTNDEMRDHLFQLLGTSFFPRWKEKHQVRITVSREGLKLHMPPPYSIVIQESEQGSWHVPTVTGDDLEVPRQWLCATRTGAPLNIVRRLEVEDVFLEDITLFANQIAYTQIQHFENTTQHLTCTKLIVEVESVDRI</sequence>
<dbReference type="Gene3D" id="1.25.40.10">
    <property type="entry name" value="Tetratricopeptide repeat domain"/>
    <property type="match status" value="1"/>
</dbReference>
<dbReference type="GO" id="GO:0005739">
    <property type="term" value="C:mitochondrion"/>
    <property type="evidence" value="ECO:0007669"/>
    <property type="project" value="UniProtKB-SubCell"/>
</dbReference>
<evidence type="ECO:0000256" key="6">
    <source>
        <dbReference type="ARBA" id="ARBA00022694"/>
    </source>
</evidence>
<dbReference type="GO" id="GO:0004526">
    <property type="term" value="F:ribonuclease P activity"/>
    <property type="evidence" value="ECO:0007669"/>
    <property type="project" value="UniProtKB-EC"/>
</dbReference>
<dbReference type="CDD" id="cd18671">
    <property type="entry name" value="PIN_PRORP-Zc3h12a-like"/>
    <property type="match status" value="1"/>
</dbReference>
<dbReference type="InterPro" id="IPR031595">
    <property type="entry name" value="PRORP_C"/>
</dbReference>
<dbReference type="EMBL" id="JAUIZM010000005">
    <property type="protein sequence ID" value="KAK1386013.1"/>
    <property type="molecule type" value="Genomic_DNA"/>
</dbReference>
<keyword evidence="12" id="KW-0460">Magnesium</keyword>
<dbReference type="EC" id="3.1.26.5" evidence="5"/>
<evidence type="ECO:0000256" key="13">
    <source>
        <dbReference type="ARBA" id="ARBA00022946"/>
    </source>
</evidence>
<evidence type="ECO:0000256" key="9">
    <source>
        <dbReference type="ARBA" id="ARBA00022737"/>
    </source>
</evidence>
<comment type="caution">
    <text evidence="18">The sequence shown here is derived from an EMBL/GenBank/DDBJ whole genome shotgun (WGS) entry which is preliminary data.</text>
</comment>
<dbReference type="Gene3D" id="3.40.50.11980">
    <property type="match status" value="1"/>
</dbReference>
<evidence type="ECO:0000256" key="5">
    <source>
        <dbReference type="ARBA" id="ARBA00012179"/>
    </source>
</evidence>
<keyword evidence="10" id="KW-0378">Hydrolase</keyword>
<organism evidence="18 19">
    <name type="scientific">Heracleum sosnowskyi</name>
    <dbReference type="NCBI Taxonomy" id="360622"/>
    <lineage>
        <taxon>Eukaryota</taxon>
        <taxon>Viridiplantae</taxon>
        <taxon>Streptophyta</taxon>
        <taxon>Embryophyta</taxon>
        <taxon>Tracheophyta</taxon>
        <taxon>Spermatophyta</taxon>
        <taxon>Magnoliopsida</taxon>
        <taxon>eudicotyledons</taxon>
        <taxon>Gunneridae</taxon>
        <taxon>Pentapetalae</taxon>
        <taxon>asterids</taxon>
        <taxon>campanulids</taxon>
        <taxon>Apiales</taxon>
        <taxon>Apiaceae</taxon>
        <taxon>Apioideae</taxon>
        <taxon>apioid superclade</taxon>
        <taxon>Tordylieae</taxon>
        <taxon>Tordyliinae</taxon>
        <taxon>Heracleum</taxon>
    </lineage>
</organism>
<evidence type="ECO:0000313" key="19">
    <source>
        <dbReference type="Proteomes" id="UP001237642"/>
    </source>
</evidence>
<gene>
    <name evidence="18" type="ORF">POM88_023748</name>
</gene>
<evidence type="ECO:0000256" key="10">
    <source>
        <dbReference type="ARBA" id="ARBA00022801"/>
    </source>
</evidence>
<evidence type="ECO:0000256" key="2">
    <source>
        <dbReference type="ARBA" id="ARBA00001946"/>
    </source>
</evidence>
<evidence type="ECO:0000256" key="15">
    <source>
        <dbReference type="ARBA" id="ARBA00023211"/>
    </source>
</evidence>
<dbReference type="InterPro" id="IPR011990">
    <property type="entry name" value="TPR-like_helical_dom_sf"/>
</dbReference>
<keyword evidence="6" id="KW-0819">tRNA processing</keyword>
<protein>
    <recommendedName>
        <fullName evidence="5">ribonuclease P</fullName>
        <ecNumber evidence="5">3.1.26.5</ecNumber>
    </recommendedName>
</protein>
<evidence type="ECO:0000313" key="18">
    <source>
        <dbReference type="EMBL" id="KAK1386013.1"/>
    </source>
</evidence>
<comment type="cofactor">
    <cofactor evidence="2">
        <name>Mg(2+)</name>
        <dbReference type="ChEBI" id="CHEBI:18420"/>
    </cofactor>
</comment>
<keyword evidence="13" id="KW-0809">Transit peptide</keyword>
<keyword evidence="11" id="KW-0862">Zinc</keyword>
<comment type="catalytic activity">
    <reaction evidence="1">
        <text>Endonucleolytic cleavage of RNA, removing 5'-extranucleotides from tRNA precursor.</text>
        <dbReference type="EC" id="3.1.26.5"/>
    </reaction>
</comment>
<reference evidence="18" key="1">
    <citation type="submission" date="2023-02" db="EMBL/GenBank/DDBJ databases">
        <title>Genome of toxic invasive species Heracleum sosnowskyi carries increased number of genes despite the absence of recent whole-genome duplications.</title>
        <authorList>
            <person name="Schelkunov M."/>
            <person name="Shtratnikova V."/>
            <person name="Makarenko M."/>
            <person name="Klepikova A."/>
            <person name="Omelchenko D."/>
            <person name="Novikova G."/>
            <person name="Obukhova E."/>
            <person name="Bogdanov V."/>
            <person name="Penin A."/>
            <person name="Logacheva M."/>
        </authorList>
    </citation>
    <scope>NUCLEOTIDE SEQUENCE</scope>
    <source>
        <strain evidence="18">Hsosn_3</strain>
        <tissue evidence="18">Leaf</tissue>
    </source>
</reference>
<evidence type="ECO:0000256" key="3">
    <source>
        <dbReference type="ARBA" id="ARBA00004173"/>
    </source>
</evidence>
<feature type="domain" description="PROP1-like PPR" evidence="17">
    <location>
        <begin position="2"/>
        <end position="208"/>
    </location>
</feature>
<keyword evidence="14" id="KW-0496">Mitochondrion</keyword>
<evidence type="ECO:0000256" key="8">
    <source>
        <dbReference type="ARBA" id="ARBA00022723"/>
    </source>
</evidence>
<dbReference type="PANTHER" id="PTHR13547">
    <property type="match status" value="1"/>
</dbReference>
<keyword evidence="19" id="KW-1185">Reference proteome</keyword>
<comment type="similarity">
    <text evidence="4">Belongs to the PPR family. P subfamily.</text>
</comment>
<feature type="domain" description="PRORP" evidence="16">
    <location>
        <begin position="248"/>
        <end position="474"/>
    </location>
</feature>
<evidence type="ECO:0000259" key="16">
    <source>
        <dbReference type="Pfam" id="PF16953"/>
    </source>
</evidence>
<evidence type="ECO:0000256" key="7">
    <source>
        <dbReference type="ARBA" id="ARBA00022722"/>
    </source>
</evidence>
<accession>A0AAD8MWA2</accession>
<evidence type="ECO:0000256" key="4">
    <source>
        <dbReference type="ARBA" id="ARBA00007626"/>
    </source>
</evidence>
<keyword evidence="9" id="KW-0677">Repeat</keyword>
<dbReference type="InterPro" id="IPR033443">
    <property type="entry name" value="PROP1-like_PPR_dom"/>
</dbReference>